<keyword evidence="1" id="KW-1277">Toxin-antitoxin system</keyword>
<feature type="active site" description="Proton donor" evidence="2">
    <location>
        <position position="91"/>
    </location>
</feature>
<dbReference type="GO" id="GO:0006415">
    <property type="term" value="P:translational termination"/>
    <property type="evidence" value="ECO:0007669"/>
    <property type="project" value="TreeGrafter"/>
</dbReference>
<name>A0A087DNH2_9BIFI</name>
<proteinExistence type="predicted"/>
<evidence type="ECO:0000313" key="3">
    <source>
        <dbReference type="EMBL" id="KFI97072.1"/>
    </source>
</evidence>
<evidence type="ECO:0000256" key="2">
    <source>
        <dbReference type="PIRSR" id="PIRSR006156-1"/>
    </source>
</evidence>
<dbReference type="InterPro" id="IPR004386">
    <property type="entry name" value="Toxin_YafQ-like"/>
</dbReference>
<dbReference type="AlphaFoldDB" id="A0A087DNH2"/>
<dbReference type="Proteomes" id="UP000029055">
    <property type="component" value="Unassembled WGS sequence"/>
</dbReference>
<dbReference type="GO" id="GO:0006402">
    <property type="term" value="P:mRNA catabolic process"/>
    <property type="evidence" value="ECO:0007669"/>
    <property type="project" value="TreeGrafter"/>
</dbReference>
<dbReference type="STRING" id="77635.BISU_2450"/>
<organism evidence="3 4">
    <name type="scientific">Bifidobacterium subtile</name>
    <dbReference type="NCBI Taxonomy" id="77635"/>
    <lineage>
        <taxon>Bacteria</taxon>
        <taxon>Bacillati</taxon>
        <taxon>Actinomycetota</taxon>
        <taxon>Actinomycetes</taxon>
        <taxon>Bifidobacteriales</taxon>
        <taxon>Bifidobacteriaceae</taxon>
        <taxon>Bifidobacterium</taxon>
    </lineage>
</organism>
<evidence type="ECO:0000313" key="4">
    <source>
        <dbReference type="Proteomes" id="UP000029055"/>
    </source>
</evidence>
<dbReference type="PANTHER" id="PTHR40588">
    <property type="entry name" value="MRNA INTERFERASE TOXIN YAFQ"/>
    <property type="match status" value="1"/>
</dbReference>
<sequence length="96" mass="11215">MLVPEYTTGFERDVKRMTRKHVNTEGLRRVIRLVLADDEQSREELRRRHRAHRLTGDWSGVLECHIDNSADSLLIWRTASGTAVFLRVGSHDELFQ</sequence>
<dbReference type="InterPro" id="IPR035093">
    <property type="entry name" value="RelE/ParE_toxin_dom_sf"/>
</dbReference>
<dbReference type="SUPFAM" id="SSF143011">
    <property type="entry name" value="RelE-like"/>
    <property type="match status" value="1"/>
</dbReference>
<dbReference type="Pfam" id="PF15738">
    <property type="entry name" value="YafQ_toxin"/>
    <property type="match status" value="1"/>
</dbReference>
<dbReference type="EMBL" id="JGZR01000027">
    <property type="protein sequence ID" value="KFI97072.1"/>
    <property type="molecule type" value="Genomic_DNA"/>
</dbReference>
<dbReference type="InterPro" id="IPR007712">
    <property type="entry name" value="RelE/ParE_toxin"/>
</dbReference>
<dbReference type="GO" id="GO:0004521">
    <property type="term" value="F:RNA endonuclease activity"/>
    <property type="evidence" value="ECO:0007669"/>
    <property type="project" value="TreeGrafter"/>
</dbReference>
<protein>
    <submittedName>
        <fullName evidence="3">Translation repressor RelE</fullName>
    </submittedName>
</protein>
<dbReference type="PANTHER" id="PTHR40588:SF1">
    <property type="entry name" value="MRNA INTERFERASE TOXIN YAFQ"/>
    <property type="match status" value="1"/>
</dbReference>
<dbReference type="OrthoDB" id="7030467at2"/>
<dbReference type="PIRSF" id="PIRSF006156">
    <property type="entry name" value="YafQ"/>
    <property type="match status" value="1"/>
</dbReference>
<dbReference type="Gene3D" id="3.30.2310.20">
    <property type="entry name" value="RelE-like"/>
    <property type="match status" value="1"/>
</dbReference>
<evidence type="ECO:0000256" key="1">
    <source>
        <dbReference type="ARBA" id="ARBA00022649"/>
    </source>
</evidence>
<gene>
    <name evidence="3" type="ORF">BISU_2450</name>
</gene>
<dbReference type="NCBIfam" id="TIGR02385">
    <property type="entry name" value="RelE_StbE"/>
    <property type="match status" value="1"/>
</dbReference>
<keyword evidence="4" id="KW-1185">Reference proteome</keyword>
<reference evidence="3 4" key="1">
    <citation type="submission" date="2014-03" db="EMBL/GenBank/DDBJ databases">
        <title>Genomics of Bifidobacteria.</title>
        <authorList>
            <person name="Ventura M."/>
            <person name="Milani C."/>
            <person name="Lugli G.A."/>
        </authorList>
    </citation>
    <scope>NUCLEOTIDE SEQUENCE [LARGE SCALE GENOMIC DNA]</scope>
    <source>
        <strain evidence="3 4">LMG 11597</strain>
    </source>
</reference>
<dbReference type="RefSeq" id="WP_024464708.1">
    <property type="nucleotide sequence ID" value="NZ_CP062939.1"/>
</dbReference>
<dbReference type="eggNOG" id="COG3041">
    <property type="taxonomic scope" value="Bacteria"/>
</dbReference>
<accession>A0A087DNH2</accession>
<comment type="caution">
    <text evidence="3">The sequence shown here is derived from an EMBL/GenBank/DDBJ whole genome shotgun (WGS) entry which is preliminary data.</text>
</comment>